<reference evidence="1 2" key="1">
    <citation type="submission" date="2021-06" db="EMBL/GenBank/DDBJ databases">
        <title>Caerostris extrusa draft genome.</title>
        <authorList>
            <person name="Kono N."/>
            <person name="Arakawa K."/>
        </authorList>
    </citation>
    <scope>NUCLEOTIDE SEQUENCE [LARGE SCALE GENOMIC DNA]</scope>
</reference>
<dbReference type="Proteomes" id="UP001054945">
    <property type="component" value="Unassembled WGS sequence"/>
</dbReference>
<evidence type="ECO:0000313" key="1">
    <source>
        <dbReference type="EMBL" id="GIX82302.1"/>
    </source>
</evidence>
<protein>
    <submittedName>
        <fullName evidence="1">Uncharacterized protein</fullName>
    </submittedName>
</protein>
<organism evidence="1 2">
    <name type="scientific">Caerostris extrusa</name>
    <name type="common">Bark spider</name>
    <name type="synonym">Caerostris bankana</name>
    <dbReference type="NCBI Taxonomy" id="172846"/>
    <lineage>
        <taxon>Eukaryota</taxon>
        <taxon>Metazoa</taxon>
        <taxon>Ecdysozoa</taxon>
        <taxon>Arthropoda</taxon>
        <taxon>Chelicerata</taxon>
        <taxon>Arachnida</taxon>
        <taxon>Araneae</taxon>
        <taxon>Araneomorphae</taxon>
        <taxon>Entelegynae</taxon>
        <taxon>Araneoidea</taxon>
        <taxon>Araneidae</taxon>
        <taxon>Caerostris</taxon>
    </lineage>
</organism>
<proteinExistence type="predicted"/>
<dbReference type="AlphaFoldDB" id="A0AAV4NG17"/>
<keyword evidence="2" id="KW-1185">Reference proteome</keyword>
<comment type="caution">
    <text evidence="1">The sequence shown here is derived from an EMBL/GenBank/DDBJ whole genome shotgun (WGS) entry which is preliminary data.</text>
</comment>
<accession>A0AAV4NG17</accession>
<name>A0AAV4NG17_CAEEX</name>
<gene>
    <name evidence="1" type="ORF">CEXT_654341</name>
</gene>
<dbReference type="EMBL" id="BPLR01020767">
    <property type="protein sequence ID" value="GIX82302.1"/>
    <property type="molecule type" value="Genomic_DNA"/>
</dbReference>
<evidence type="ECO:0000313" key="2">
    <source>
        <dbReference type="Proteomes" id="UP001054945"/>
    </source>
</evidence>
<sequence>MRQRKERISNKPCVTPRRIKIDLARGVDGHWSLYRWSIGKIIGSKRSEQGPGWKCQWTLRPMTSQEQNLFFLCHA</sequence>